<keyword evidence="3 6" id="KW-0489">Methyltransferase</keyword>
<evidence type="ECO:0000256" key="2">
    <source>
        <dbReference type="ARBA" id="ARBA00022552"/>
    </source>
</evidence>
<dbReference type="NCBIfam" id="TIGR00096">
    <property type="entry name" value="16S rRNA (cytidine(1402)-2'-O)-methyltransferase"/>
    <property type="match status" value="1"/>
</dbReference>
<feature type="domain" description="Tetrapyrrole methylase" evidence="7">
    <location>
        <begin position="7"/>
        <end position="206"/>
    </location>
</feature>
<comment type="catalytic activity">
    <reaction evidence="6">
        <text>cytidine(1402) in 16S rRNA + S-adenosyl-L-methionine = 2'-O-methylcytidine(1402) in 16S rRNA + S-adenosyl-L-homocysteine + H(+)</text>
        <dbReference type="Rhea" id="RHEA:42924"/>
        <dbReference type="Rhea" id="RHEA-COMP:10285"/>
        <dbReference type="Rhea" id="RHEA-COMP:10286"/>
        <dbReference type="ChEBI" id="CHEBI:15378"/>
        <dbReference type="ChEBI" id="CHEBI:57856"/>
        <dbReference type="ChEBI" id="CHEBI:59789"/>
        <dbReference type="ChEBI" id="CHEBI:74495"/>
        <dbReference type="ChEBI" id="CHEBI:82748"/>
        <dbReference type="EC" id="2.1.1.198"/>
    </reaction>
</comment>
<dbReference type="HAMAP" id="MF_01877">
    <property type="entry name" value="16SrRNA_methyltr_I"/>
    <property type="match status" value="1"/>
</dbReference>
<dbReference type="InterPro" id="IPR000878">
    <property type="entry name" value="4pyrrol_Mease"/>
</dbReference>
<evidence type="ECO:0000313" key="8">
    <source>
        <dbReference type="EMBL" id="MEX0468541.1"/>
    </source>
</evidence>
<dbReference type="InterPro" id="IPR008189">
    <property type="entry name" value="rRNA_ssu_MeTfrase_I"/>
</dbReference>
<gene>
    <name evidence="6 8" type="primary">rsmI</name>
    <name evidence="8" type="ORF">V6X73_02160</name>
</gene>
<dbReference type="Proteomes" id="UP001556709">
    <property type="component" value="Unassembled WGS sequence"/>
</dbReference>
<evidence type="ECO:0000313" key="9">
    <source>
        <dbReference type="Proteomes" id="UP001556709"/>
    </source>
</evidence>
<dbReference type="PANTHER" id="PTHR46111:SF1">
    <property type="entry name" value="RIBOSOMAL RNA SMALL SUBUNIT METHYLTRANSFERASE I"/>
    <property type="match status" value="1"/>
</dbReference>
<dbReference type="RefSeq" id="WP_367957958.1">
    <property type="nucleotide sequence ID" value="NZ_JBAKFK010000001.1"/>
</dbReference>
<dbReference type="Gene3D" id="3.40.1010.10">
    <property type="entry name" value="Cobalt-precorrin-4 Transmethylase, Domain 1"/>
    <property type="match status" value="1"/>
</dbReference>
<dbReference type="EMBL" id="JBAKFM010000001">
    <property type="protein sequence ID" value="MEX0468541.1"/>
    <property type="molecule type" value="Genomic_DNA"/>
</dbReference>
<sequence length="285" mass="30150">MSNDAGRLHVVATPIGNLEDISPRAVRVLGEVALVAAEDTRHSGGLLNHLGLKTPLVSLHEHNEAQRIDTVLARLQAGDDIALVSDAGTPLISDPGYRLVRMAQQAGIEVVAVPGASSVTAALSVAGLPTDRFVFEGFLPARASARRQRIKALASLSSTLVLFEAARRLPAALADLQVVMGGEREIALCRELTKRFETARLLPLEQMREWVESDADCRRGEVVLVIGPPAEAQAPPPVLPAPEVLALLRAEGLGARSAARVASRLTGQSVNALYDMASGQPRTPG</sequence>
<keyword evidence="5 6" id="KW-0949">S-adenosyl-L-methionine</keyword>
<comment type="similarity">
    <text evidence="6">Belongs to the methyltransferase superfamily. RsmI family.</text>
</comment>
<dbReference type="PROSITE" id="PS01296">
    <property type="entry name" value="RSMI"/>
    <property type="match status" value="1"/>
</dbReference>
<dbReference type="CDD" id="cd11648">
    <property type="entry name" value="RsmI"/>
    <property type="match status" value="1"/>
</dbReference>
<dbReference type="SUPFAM" id="SSF53790">
    <property type="entry name" value="Tetrapyrrole methylase"/>
    <property type="match status" value="1"/>
</dbReference>
<evidence type="ECO:0000259" key="7">
    <source>
        <dbReference type="Pfam" id="PF00590"/>
    </source>
</evidence>
<dbReference type="Gene3D" id="3.30.950.10">
    <property type="entry name" value="Methyltransferase, Cobalt-precorrin-4 Transmethylase, Domain 2"/>
    <property type="match status" value="1"/>
</dbReference>
<comment type="caution">
    <text evidence="8">The sequence shown here is derived from an EMBL/GenBank/DDBJ whole genome shotgun (WGS) entry which is preliminary data.</text>
</comment>
<accession>A0ABV3TCV2</accession>
<evidence type="ECO:0000256" key="6">
    <source>
        <dbReference type="HAMAP-Rule" id="MF_01877"/>
    </source>
</evidence>
<dbReference type="EC" id="2.1.1.198" evidence="6"/>
<keyword evidence="2 6" id="KW-0698">rRNA processing</keyword>
<keyword evidence="9" id="KW-1185">Reference proteome</keyword>
<proteinExistence type="inferred from homology"/>
<name>A0ABV3TCV2_9GAMM</name>
<reference evidence="8 9" key="1">
    <citation type="submission" date="2024-02" db="EMBL/GenBank/DDBJ databases">
        <title>New especies of Spiribacter isolated from saline water.</title>
        <authorList>
            <person name="Leon M.J."/>
            <person name="De La Haba R."/>
            <person name="Sanchez-Porro C."/>
            <person name="Ventosa A."/>
        </authorList>
    </citation>
    <scope>NUCLEOTIDE SEQUENCE [LARGE SCALE GENOMIC DNA]</scope>
    <source>
        <strain evidence="9">ag22IC6-390</strain>
    </source>
</reference>
<comment type="subcellular location">
    <subcellularLocation>
        <location evidence="6">Cytoplasm</location>
    </subcellularLocation>
</comment>
<dbReference type="GO" id="GO:0008168">
    <property type="term" value="F:methyltransferase activity"/>
    <property type="evidence" value="ECO:0007669"/>
    <property type="project" value="UniProtKB-KW"/>
</dbReference>
<dbReference type="InterPro" id="IPR035996">
    <property type="entry name" value="4pyrrol_Methylase_sf"/>
</dbReference>
<dbReference type="GO" id="GO:0032259">
    <property type="term" value="P:methylation"/>
    <property type="evidence" value="ECO:0007669"/>
    <property type="project" value="UniProtKB-KW"/>
</dbReference>
<evidence type="ECO:0000256" key="4">
    <source>
        <dbReference type="ARBA" id="ARBA00022679"/>
    </source>
</evidence>
<comment type="function">
    <text evidence="6">Catalyzes the 2'-O-methylation of the ribose of cytidine 1402 (C1402) in 16S rRNA.</text>
</comment>
<evidence type="ECO:0000256" key="1">
    <source>
        <dbReference type="ARBA" id="ARBA00022490"/>
    </source>
</evidence>
<dbReference type="InterPro" id="IPR014777">
    <property type="entry name" value="4pyrrole_Mease_sub1"/>
</dbReference>
<evidence type="ECO:0000256" key="3">
    <source>
        <dbReference type="ARBA" id="ARBA00022603"/>
    </source>
</evidence>
<keyword evidence="1 6" id="KW-0963">Cytoplasm</keyword>
<protein>
    <recommendedName>
        <fullName evidence="6">Ribosomal RNA small subunit methyltransferase I</fullName>
        <ecNumber evidence="6">2.1.1.198</ecNumber>
    </recommendedName>
    <alternativeName>
        <fullName evidence="6">16S rRNA 2'-O-ribose C1402 methyltransferase</fullName>
    </alternativeName>
    <alternativeName>
        <fullName evidence="6">rRNA (cytidine-2'-O-)-methyltransferase RsmI</fullName>
    </alternativeName>
</protein>
<evidence type="ECO:0000256" key="5">
    <source>
        <dbReference type="ARBA" id="ARBA00022691"/>
    </source>
</evidence>
<dbReference type="Pfam" id="PF00590">
    <property type="entry name" value="TP_methylase"/>
    <property type="match status" value="1"/>
</dbReference>
<dbReference type="PIRSF" id="PIRSF005917">
    <property type="entry name" value="MTase_YraL"/>
    <property type="match status" value="1"/>
</dbReference>
<dbReference type="InterPro" id="IPR014776">
    <property type="entry name" value="4pyrrole_Mease_sub2"/>
</dbReference>
<keyword evidence="4 6" id="KW-0808">Transferase</keyword>
<organism evidence="8 9">
    <name type="scientific">Spiribacter pallidus</name>
    <dbReference type="NCBI Taxonomy" id="1987936"/>
    <lineage>
        <taxon>Bacteria</taxon>
        <taxon>Pseudomonadati</taxon>
        <taxon>Pseudomonadota</taxon>
        <taxon>Gammaproteobacteria</taxon>
        <taxon>Chromatiales</taxon>
        <taxon>Ectothiorhodospiraceae</taxon>
        <taxon>Spiribacter</taxon>
    </lineage>
</organism>
<dbReference type="PANTHER" id="PTHR46111">
    <property type="entry name" value="RIBOSOMAL RNA SMALL SUBUNIT METHYLTRANSFERASE I"/>
    <property type="match status" value="1"/>
</dbReference>
<dbReference type="InterPro" id="IPR018063">
    <property type="entry name" value="SAM_MeTrfase_RsmI_CS"/>
</dbReference>